<gene>
    <name evidence="1" type="ORF">GPAL_2311</name>
</gene>
<comment type="caution">
    <text evidence="1">The sequence shown here is derived from an EMBL/GenBank/DDBJ whole genome shotgun (WGS) entry which is preliminary data.</text>
</comment>
<organism evidence="1 2">
    <name type="scientific">Brumicola pallidula DSM 14239 = ACAM 615</name>
    <dbReference type="NCBI Taxonomy" id="1121922"/>
    <lineage>
        <taxon>Bacteria</taxon>
        <taxon>Pseudomonadati</taxon>
        <taxon>Pseudomonadota</taxon>
        <taxon>Gammaproteobacteria</taxon>
        <taxon>Alteromonadales</taxon>
        <taxon>Alteromonadaceae</taxon>
        <taxon>Brumicola</taxon>
    </lineage>
</organism>
<keyword evidence="2" id="KW-1185">Reference proteome</keyword>
<evidence type="ECO:0000313" key="2">
    <source>
        <dbReference type="Proteomes" id="UP000006251"/>
    </source>
</evidence>
<accession>K6ZFN2</accession>
<dbReference type="RefSeq" id="WP_006011767.1">
    <property type="nucleotide sequence ID" value="NZ_AUAV01000014.1"/>
</dbReference>
<sequence>MYAEFHRAKAPLIIIEFTGEKANAKNFDAYLKGLEESYAAKEKIALVFDARRALDLNPRYQLKQAQWLRQNKKLIEGYCQGVAYVTPNSFLRNMLGLIFKVQPSPVPFQVFETFTAGLAWADAQLKHI</sequence>
<protein>
    <recommendedName>
        <fullName evidence="3">STAS/SEC14 domain-containing protein</fullName>
    </recommendedName>
</protein>
<reference evidence="2" key="1">
    <citation type="journal article" date="2014" name="Environ. Microbiol.">
        <title>Comparative genomics of the marine bacterial genus Glaciecola reveals the high degree of genomic diversity and genomic characteristic for cold adaptation.</title>
        <authorList>
            <person name="Qin Q.L."/>
            <person name="Xie B.B."/>
            <person name="Yu Y."/>
            <person name="Shu Y.L."/>
            <person name="Rong J.C."/>
            <person name="Zhang Y.J."/>
            <person name="Zhao D.L."/>
            <person name="Chen X.L."/>
            <person name="Zhang X.Y."/>
            <person name="Chen B."/>
            <person name="Zhou B.C."/>
            <person name="Zhang Y.Z."/>
        </authorList>
    </citation>
    <scope>NUCLEOTIDE SEQUENCE [LARGE SCALE GENOMIC DNA]</scope>
    <source>
        <strain evidence="2">ACAM 615</strain>
    </source>
</reference>
<name>K6ZFN2_9ALTE</name>
<dbReference type="AlphaFoldDB" id="K6ZFN2"/>
<evidence type="ECO:0008006" key="3">
    <source>
        <dbReference type="Google" id="ProtNLM"/>
    </source>
</evidence>
<evidence type="ECO:0000313" key="1">
    <source>
        <dbReference type="EMBL" id="GAC29172.1"/>
    </source>
</evidence>
<dbReference type="Proteomes" id="UP000006251">
    <property type="component" value="Unassembled WGS sequence"/>
</dbReference>
<dbReference type="OrthoDB" id="6322581at2"/>
<proteinExistence type="predicted"/>
<dbReference type="EMBL" id="BAEQ01000042">
    <property type="protein sequence ID" value="GAC29172.1"/>
    <property type="molecule type" value="Genomic_DNA"/>
</dbReference>